<sequence length="530" mass="59175">MTMSPSLECWLKILYVVFAFFSAFFLGALKAVVVGPFACLIVMLGNAGVILGLFPAHVTWTVHALIKINGLDGPLKVAILLGLPALFGIWLVLSLVGTALVGVGYGFFAPWVLSFEAFSHEDESMKFLRCIKDGTWDTIKGSCTLVQDFMDMCCHSYPTYLKELHESTATHEISSYCWMHPGWPDGANRGCPTLHRHYGHQESVHAIQRLVSPDTRSYQSRGSISRNGLHSDYWFDDPHVAHCRSFEHFSSCIFKLLYRTIWSSHRVSARPSYRKQKASQSSELSVGGNHTDGGKTASASEEAPAMLVPSLVQSRSVRETIQEIRMVQLWGKMIKSHKTTGKALLDANIITPADLFEWLKAKTSSEATIIGIGLPCYSLLQTVLHSIKAGSDGFLMRDGFELNQLNRPKDKVLDWFFGPVLVLKEQIKVMRLEESEVRFLEKVVLFGSNKARMDRWKNGGVEPQDPLRAAQIRGISRRMIGIIRSESKLPTYRRKYHQVVKALVTYSAEKEGSSSDTSVGSGVRLEDALV</sequence>
<keyword evidence="2" id="KW-0472">Membrane</keyword>
<dbReference type="InterPro" id="IPR040229">
    <property type="entry name" value="At3g27390-like"/>
</dbReference>
<proteinExistence type="predicted"/>
<evidence type="ECO:0000313" key="4">
    <source>
        <dbReference type="RefSeq" id="XP_030538788.1"/>
    </source>
</evidence>
<evidence type="ECO:0000256" key="2">
    <source>
        <dbReference type="SAM" id="Phobius"/>
    </source>
</evidence>
<feature type="transmembrane region" description="Helical" evidence="2">
    <location>
        <begin position="75"/>
        <end position="93"/>
    </location>
</feature>
<reference evidence="4" key="1">
    <citation type="submission" date="2025-08" db="UniProtKB">
        <authorList>
            <consortium name="RefSeq"/>
        </authorList>
    </citation>
    <scope>IDENTIFICATION</scope>
    <source>
        <tissue evidence="4">Leaf</tissue>
    </source>
</reference>
<feature type="transmembrane region" description="Helical" evidence="2">
    <location>
        <begin position="34"/>
        <end position="54"/>
    </location>
</feature>
<evidence type="ECO:0000313" key="3">
    <source>
        <dbReference type="Proteomes" id="UP000827889"/>
    </source>
</evidence>
<dbReference type="PANTHER" id="PTHR31133">
    <property type="entry name" value="MEMBRANE PROTEIN"/>
    <property type="match status" value="1"/>
</dbReference>
<evidence type="ECO:0000256" key="1">
    <source>
        <dbReference type="SAM" id="MobiDB-lite"/>
    </source>
</evidence>
<feature type="region of interest" description="Disordered" evidence="1">
    <location>
        <begin position="272"/>
        <end position="302"/>
    </location>
</feature>
<dbReference type="GeneID" id="115746942"/>
<gene>
    <name evidence="4" type="primary">LOC115746942</name>
</gene>
<dbReference type="Proteomes" id="UP000827889">
    <property type="component" value="Chromosome 11"/>
</dbReference>
<dbReference type="AlphaFoldDB" id="A0A8B8PWY9"/>
<keyword evidence="2" id="KW-0812">Transmembrane</keyword>
<accession>A0A8B8PWY9</accession>
<keyword evidence="2" id="KW-1133">Transmembrane helix</keyword>
<name>A0A8B8PWY9_9MYRT</name>
<dbReference type="PANTHER" id="PTHR31133:SF12">
    <property type="entry name" value="MEMBRANE PROTEIN"/>
    <property type="match status" value="1"/>
</dbReference>
<keyword evidence="3" id="KW-1185">Reference proteome</keyword>
<protein>
    <submittedName>
        <fullName evidence="4">Uncharacterized membrane protein At3g27390 isoform X2</fullName>
    </submittedName>
</protein>
<organism evidence="3 4">
    <name type="scientific">Rhodamnia argentea</name>
    <dbReference type="NCBI Taxonomy" id="178133"/>
    <lineage>
        <taxon>Eukaryota</taxon>
        <taxon>Viridiplantae</taxon>
        <taxon>Streptophyta</taxon>
        <taxon>Embryophyta</taxon>
        <taxon>Tracheophyta</taxon>
        <taxon>Spermatophyta</taxon>
        <taxon>Magnoliopsida</taxon>
        <taxon>eudicotyledons</taxon>
        <taxon>Gunneridae</taxon>
        <taxon>Pentapetalae</taxon>
        <taxon>rosids</taxon>
        <taxon>malvids</taxon>
        <taxon>Myrtales</taxon>
        <taxon>Myrtaceae</taxon>
        <taxon>Myrtoideae</taxon>
        <taxon>Myrteae</taxon>
        <taxon>Australasian group</taxon>
        <taxon>Rhodamnia</taxon>
    </lineage>
</organism>
<dbReference type="RefSeq" id="XP_030538788.1">
    <property type="nucleotide sequence ID" value="XM_030682928.2"/>
</dbReference>
<feature type="transmembrane region" description="Helical" evidence="2">
    <location>
        <begin position="9"/>
        <end position="28"/>
    </location>
</feature>